<dbReference type="AlphaFoldDB" id="A0AAE2JSQ9"/>
<dbReference type="EMBL" id="LAEW01000001">
    <property type="protein sequence ID" value="KJQ45664.1"/>
    <property type="molecule type" value="Genomic_DNA"/>
</dbReference>
<proteinExistence type="predicted"/>
<organism evidence="2 3">
    <name type="scientific">Mycoplasma mycoides subsp. mycoides</name>
    <dbReference type="NCBI Taxonomy" id="2103"/>
    <lineage>
        <taxon>Bacteria</taxon>
        <taxon>Bacillati</taxon>
        <taxon>Mycoplasmatota</taxon>
        <taxon>Mollicutes</taxon>
        <taxon>Mycoplasmataceae</taxon>
        <taxon>Mycoplasma</taxon>
    </lineage>
</organism>
<evidence type="ECO:0000256" key="1">
    <source>
        <dbReference type="SAM" id="Phobius"/>
    </source>
</evidence>
<feature type="transmembrane region" description="Helical" evidence="1">
    <location>
        <begin position="12"/>
        <end position="32"/>
    </location>
</feature>
<sequence length="51" mass="6203">MKMYKKKMLTYISIFFAIIPFVVLPFLFILRFPLSRENTQFSAAIFFYKKI</sequence>
<accession>A0AAE2JSQ9</accession>
<protein>
    <submittedName>
        <fullName evidence="2">Uncharacterized protein</fullName>
    </submittedName>
</protein>
<reference evidence="2 3" key="1">
    <citation type="submission" date="2015-02" db="EMBL/GenBank/DDBJ databases">
        <title>Mycoplasma mycoides subsp. mycoides strain:B237 Genome sequencing.</title>
        <authorList>
            <person name="Fischer A."/>
            <person name="Santana-Cruz I."/>
            <person name="Schieck E."/>
            <person name="Gourle H."/>
            <person name="Lambert M."/>
            <person name="Nadendla S."/>
            <person name="Miller R.A."/>
            <person name="Weber J."/>
            <person name="Bongcam-Rudloff E."/>
            <person name="Vashee S."/>
            <person name="Frey J."/>
            <person name="Jores J."/>
        </authorList>
    </citation>
    <scope>NUCLEOTIDE SEQUENCE [LARGE SCALE GENOMIC DNA]</scope>
    <source>
        <strain evidence="2 3">B237</strain>
    </source>
</reference>
<dbReference type="Proteomes" id="UP000033624">
    <property type="component" value="Unassembled WGS sequence"/>
</dbReference>
<name>A0AAE2JSQ9_MYCMY</name>
<evidence type="ECO:0000313" key="3">
    <source>
        <dbReference type="Proteomes" id="UP000033624"/>
    </source>
</evidence>
<keyword evidence="1" id="KW-0812">Transmembrane</keyword>
<keyword evidence="1" id="KW-1133">Transmembrane helix</keyword>
<evidence type="ECO:0000313" key="2">
    <source>
        <dbReference type="EMBL" id="KJQ45664.1"/>
    </source>
</evidence>
<dbReference type="KEGG" id="mmyi:mycmycITA_00981"/>
<comment type="caution">
    <text evidence="2">The sequence shown here is derived from an EMBL/GenBank/DDBJ whole genome shotgun (WGS) entry which is preliminary data.</text>
</comment>
<keyword evidence="1" id="KW-0472">Membrane</keyword>
<gene>
    <name evidence="2" type="ORF">TS59_1019</name>
</gene>